<evidence type="ECO:0000256" key="1">
    <source>
        <dbReference type="ARBA" id="ARBA00023015"/>
    </source>
</evidence>
<protein>
    <submittedName>
        <fullName evidence="6">Transcriptional regulator</fullName>
    </submittedName>
</protein>
<dbReference type="InterPro" id="IPR001647">
    <property type="entry name" value="HTH_TetR"/>
</dbReference>
<name>A0A089LN93_PAEBO</name>
<evidence type="ECO:0000313" key="6">
    <source>
        <dbReference type="EMBL" id="AIQ61540.1"/>
    </source>
</evidence>
<sequence length="182" mass="20296">MNKQSGTTRSKGDEAVPVNRREQILEAAVVVFAELGYYRATTAQVAEKVGISQPYIFKLFKNKEELFVAALERAFERILRTFSGLQAPADHLLTEAIQVYEQLMETHPNEIILQVQAIGIRDEAIRQSMQAGMLEVTRLMEGKFSAAGFAHPEVEVSTFMANGMLCNIALTLGMPELKPKHL</sequence>
<dbReference type="PROSITE" id="PS50977">
    <property type="entry name" value="HTH_TETR_2"/>
    <property type="match status" value="1"/>
</dbReference>
<dbReference type="AlphaFoldDB" id="A0A089LN93"/>
<dbReference type="InterPro" id="IPR009057">
    <property type="entry name" value="Homeodomain-like_sf"/>
</dbReference>
<dbReference type="InterPro" id="IPR050109">
    <property type="entry name" value="HTH-type_TetR-like_transc_reg"/>
</dbReference>
<feature type="DNA-binding region" description="H-T-H motif" evidence="4">
    <location>
        <begin position="41"/>
        <end position="60"/>
    </location>
</feature>
<dbReference type="KEGG" id="pbd:PBOR_35030"/>
<reference evidence="6" key="1">
    <citation type="submission" date="2014-08" db="EMBL/GenBank/DDBJ databases">
        <title>Comparative genomics of the Paenibacillus odorifer group.</title>
        <authorList>
            <person name="den Bakker H.C."/>
            <person name="Tsai Y.-C.Y.-C."/>
            <person name="Martin N."/>
            <person name="Korlach J."/>
            <person name="Wiedmann M."/>
        </authorList>
    </citation>
    <scope>NUCLEOTIDE SEQUENCE [LARGE SCALE GENOMIC DNA]</scope>
    <source>
        <strain evidence="6">DSM 13188</strain>
    </source>
</reference>
<feature type="domain" description="HTH tetR-type" evidence="5">
    <location>
        <begin position="18"/>
        <end position="78"/>
    </location>
</feature>
<dbReference type="HOGENOM" id="CLU_096009_1_0_9"/>
<dbReference type="GO" id="GO:0003700">
    <property type="term" value="F:DNA-binding transcription factor activity"/>
    <property type="evidence" value="ECO:0007669"/>
    <property type="project" value="TreeGrafter"/>
</dbReference>
<dbReference type="OrthoDB" id="2356263at2"/>
<keyword evidence="3" id="KW-0804">Transcription</keyword>
<accession>A0A089LN93</accession>
<organism evidence="6 7">
    <name type="scientific">Paenibacillus borealis</name>
    <dbReference type="NCBI Taxonomy" id="160799"/>
    <lineage>
        <taxon>Bacteria</taxon>
        <taxon>Bacillati</taxon>
        <taxon>Bacillota</taxon>
        <taxon>Bacilli</taxon>
        <taxon>Bacillales</taxon>
        <taxon>Paenibacillaceae</taxon>
        <taxon>Paenibacillus</taxon>
    </lineage>
</organism>
<dbReference type="Pfam" id="PF00440">
    <property type="entry name" value="TetR_N"/>
    <property type="match status" value="1"/>
</dbReference>
<evidence type="ECO:0000313" key="7">
    <source>
        <dbReference type="Proteomes" id="UP000029518"/>
    </source>
</evidence>
<dbReference type="PANTHER" id="PTHR30055">
    <property type="entry name" value="HTH-TYPE TRANSCRIPTIONAL REGULATOR RUTR"/>
    <property type="match status" value="1"/>
</dbReference>
<proteinExistence type="predicted"/>
<evidence type="ECO:0000256" key="4">
    <source>
        <dbReference type="PROSITE-ProRule" id="PRU00335"/>
    </source>
</evidence>
<evidence type="ECO:0000259" key="5">
    <source>
        <dbReference type="PROSITE" id="PS50977"/>
    </source>
</evidence>
<dbReference type="PANTHER" id="PTHR30055:SF234">
    <property type="entry name" value="HTH-TYPE TRANSCRIPTIONAL REGULATOR BETI"/>
    <property type="match status" value="1"/>
</dbReference>
<keyword evidence="7" id="KW-1185">Reference proteome</keyword>
<evidence type="ECO:0000256" key="2">
    <source>
        <dbReference type="ARBA" id="ARBA00023125"/>
    </source>
</evidence>
<dbReference type="SUPFAM" id="SSF46689">
    <property type="entry name" value="Homeodomain-like"/>
    <property type="match status" value="1"/>
</dbReference>
<keyword evidence="1" id="KW-0805">Transcription regulation</keyword>
<keyword evidence="2 4" id="KW-0238">DNA-binding</keyword>
<dbReference type="PRINTS" id="PR00455">
    <property type="entry name" value="HTHTETR"/>
</dbReference>
<gene>
    <name evidence="6" type="ORF">PBOR_35030</name>
</gene>
<dbReference type="RefSeq" id="WP_042218409.1">
    <property type="nucleotide sequence ID" value="NZ_CP009285.1"/>
</dbReference>
<dbReference type="Proteomes" id="UP000029518">
    <property type="component" value="Chromosome"/>
</dbReference>
<dbReference type="GO" id="GO:0000976">
    <property type="term" value="F:transcription cis-regulatory region binding"/>
    <property type="evidence" value="ECO:0007669"/>
    <property type="project" value="TreeGrafter"/>
</dbReference>
<evidence type="ECO:0000256" key="3">
    <source>
        <dbReference type="ARBA" id="ARBA00023163"/>
    </source>
</evidence>
<dbReference type="Gene3D" id="1.10.357.10">
    <property type="entry name" value="Tetracycline Repressor, domain 2"/>
    <property type="match status" value="1"/>
</dbReference>
<dbReference type="EMBL" id="CP009285">
    <property type="protein sequence ID" value="AIQ61540.1"/>
    <property type="molecule type" value="Genomic_DNA"/>
</dbReference>